<proteinExistence type="predicted"/>
<name>Q07UF3_RHOP5</name>
<protein>
    <submittedName>
        <fullName evidence="1">Virulence-associated protein VapB-like protein</fullName>
    </submittedName>
</protein>
<organism evidence="1">
    <name type="scientific">Rhodopseudomonas palustris (strain BisA53)</name>
    <dbReference type="NCBI Taxonomy" id="316055"/>
    <lineage>
        <taxon>Bacteria</taxon>
        <taxon>Pseudomonadati</taxon>
        <taxon>Pseudomonadota</taxon>
        <taxon>Alphaproteobacteria</taxon>
        <taxon>Hyphomicrobiales</taxon>
        <taxon>Nitrobacteraceae</taxon>
        <taxon>Rhodopseudomonas</taxon>
    </lineage>
</organism>
<reference evidence="1" key="1">
    <citation type="submission" date="2006-09" db="EMBL/GenBank/DDBJ databases">
        <title>Complete sequence of Rhodopseudomonas palustris BisA53.</title>
        <authorList>
            <consortium name="US DOE Joint Genome Institute"/>
            <person name="Copeland A."/>
            <person name="Lucas S."/>
            <person name="Lapidus A."/>
            <person name="Barry K."/>
            <person name="Detter J.C."/>
            <person name="Glavina del Rio T."/>
            <person name="Hammon N."/>
            <person name="Israni S."/>
            <person name="Dalin E."/>
            <person name="Tice H."/>
            <person name="Pitluck S."/>
            <person name="Chain P."/>
            <person name="Malfatti S."/>
            <person name="Shin M."/>
            <person name="Vergez L."/>
            <person name="Schmutz J."/>
            <person name="Larimer F."/>
            <person name="Land M."/>
            <person name="Hauser L."/>
            <person name="Pelletier D.A."/>
            <person name="Kyrpides N."/>
            <person name="Kim E."/>
            <person name="Harwood C.S."/>
            <person name="Oda Y."/>
            <person name="Richardson P."/>
        </authorList>
    </citation>
    <scope>NUCLEOTIDE SEQUENCE [LARGE SCALE GENOMIC DNA]</scope>
    <source>
        <strain evidence="1">BisA53</strain>
    </source>
</reference>
<dbReference type="eggNOG" id="COG4456">
    <property type="taxonomic scope" value="Bacteria"/>
</dbReference>
<dbReference type="HOGENOM" id="CLU_162018_0_0_5"/>
<dbReference type="SUPFAM" id="SSF89447">
    <property type="entry name" value="AbrB/MazE/MraZ-like"/>
    <property type="match status" value="1"/>
</dbReference>
<accession>Q07UF3</accession>
<dbReference type="STRING" id="316055.RPE_0472"/>
<dbReference type="AlphaFoldDB" id="Q07UF3"/>
<dbReference type="EMBL" id="CP000463">
    <property type="protein sequence ID" value="ABJ04431.1"/>
    <property type="molecule type" value="Genomic_DNA"/>
</dbReference>
<evidence type="ECO:0000313" key="1">
    <source>
        <dbReference type="EMBL" id="ABJ04431.1"/>
    </source>
</evidence>
<dbReference type="InterPro" id="IPR037914">
    <property type="entry name" value="SpoVT-AbrB_sf"/>
</dbReference>
<dbReference type="KEGG" id="rpe:RPE_0472"/>
<sequence length="72" mass="8507">MLEAAMSEERRVKLLRRGGRQVVYIPAEFELPGTEATLRREAERLVIQPIRRRNLLALLKTFEPLDEPFDWD</sequence>
<gene>
    <name evidence="1" type="ordered locus">RPE_0472</name>
</gene>